<dbReference type="EMBL" id="DS469543">
    <property type="protein sequence ID" value="EDO44568.1"/>
    <property type="molecule type" value="Genomic_DNA"/>
</dbReference>
<evidence type="ECO:0000256" key="6">
    <source>
        <dbReference type="PROSITE-ProRule" id="PRU01211"/>
    </source>
</evidence>
<keyword evidence="8" id="KW-0812">Transmembrane</keyword>
<dbReference type="AlphaFoldDB" id="A7RVF7"/>
<comment type="caution">
    <text evidence="6">Lacks conserved residue(s) required for the propagation of feature annotation.</text>
</comment>
<dbReference type="SMART" id="SM00235">
    <property type="entry name" value="ZnMc"/>
    <property type="match status" value="1"/>
</dbReference>
<dbReference type="CDD" id="cd04280">
    <property type="entry name" value="ZnMc_astacin_like"/>
    <property type="match status" value="1"/>
</dbReference>
<keyword evidence="6" id="KW-1015">Disulfide bond</keyword>
<dbReference type="Proteomes" id="UP000001593">
    <property type="component" value="Unassembled WGS sequence"/>
</dbReference>
<proteinExistence type="predicted"/>
<evidence type="ECO:0000256" key="2">
    <source>
        <dbReference type="ARBA" id="ARBA00022723"/>
    </source>
</evidence>
<organism evidence="10 11">
    <name type="scientific">Nematostella vectensis</name>
    <name type="common">Starlet sea anemone</name>
    <dbReference type="NCBI Taxonomy" id="45351"/>
    <lineage>
        <taxon>Eukaryota</taxon>
        <taxon>Metazoa</taxon>
        <taxon>Cnidaria</taxon>
        <taxon>Anthozoa</taxon>
        <taxon>Hexacorallia</taxon>
        <taxon>Actiniaria</taxon>
        <taxon>Edwardsiidae</taxon>
        <taxon>Nematostella</taxon>
    </lineage>
</organism>
<dbReference type="eggNOG" id="KOG3714">
    <property type="taxonomic scope" value="Eukaryota"/>
</dbReference>
<feature type="binding site" evidence="6">
    <location>
        <position position="133"/>
    </location>
    <ligand>
        <name>Zn(2+)</name>
        <dbReference type="ChEBI" id="CHEBI:29105"/>
        <note>catalytic</note>
    </ligand>
</feature>
<dbReference type="HOGENOM" id="CLU_755022_0_0_1"/>
<feature type="binding site" evidence="6">
    <location>
        <position position="139"/>
    </location>
    <ligand>
        <name>Zn(2+)</name>
        <dbReference type="ChEBI" id="CHEBI:29105"/>
        <note>catalytic</note>
    </ligand>
</feature>
<keyword evidence="3 6" id="KW-0378">Hydrolase</keyword>
<dbReference type="GO" id="GO:0006508">
    <property type="term" value="P:proteolysis"/>
    <property type="evidence" value="ECO:0007669"/>
    <property type="project" value="UniProtKB-KW"/>
</dbReference>
<evidence type="ECO:0000256" key="5">
    <source>
        <dbReference type="ARBA" id="ARBA00023049"/>
    </source>
</evidence>
<dbReference type="PRINTS" id="PR00480">
    <property type="entry name" value="ASTACIN"/>
</dbReference>
<dbReference type="InterPro" id="IPR006026">
    <property type="entry name" value="Peptidase_Metallo"/>
</dbReference>
<dbReference type="GO" id="GO:0004222">
    <property type="term" value="F:metalloendopeptidase activity"/>
    <property type="evidence" value="ECO:0000318"/>
    <property type="project" value="GO_Central"/>
</dbReference>
<keyword evidence="8" id="KW-1133">Transmembrane helix</keyword>
<dbReference type="InterPro" id="IPR001506">
    <property type="entry name" value="Peptidase_M12A"/>
</dbReference>
<evidence type="ECO:0000256" key="4">
    <source>
        <dbReference type="ARBA" id="ARBA00022833"/>
    </source>
</evidence>
<keyword evidence="11" id="KW-1185">Reference proteome</keyword>
<dbReference type="FunCoup" id="A7RVF7">
    <property type="interactions" value="1"/>
</dbReference>
<keyword evidence="4 6" id="KW-0862">Zinc</keyword>
<feature type="binding site" evidence="6">
    <location>
        <position position="129"/>
    </location>
    <ligand>
        <name>Zn(2+)</name>
        <dbReference type="ChEBI" id="CHEBI:29105"/>
        <note>catalytic</note>
    </ligand>
</feature>
<feature type="domain" description="Peptidase M12A" evidence="9">
    <location>
        <begin position="35"/>
        <end position="233"/>
    </location>
</feature>
<feature type="active site" evidence="6">
    <location>
        <position position="130"/>
    </location>
</feature>
<dbReference type="GO" id="GO:0008270">
    <property type="term" value="F:zinc ion binding"/>
    <property type="evidence" value="ECO:0007669"/>
    <property type="project" value="UniProtKB-UniRule"/>
</dbReference>
<name>A7RVF7_NEMVE</name>
<sequence>MYEGDIFLTKGMEGPADLSSAGDVDEDLSLRSKRNAVRDRKRLWTNKIIPYQFESGFPNDLRPTILEAMEEYHKKTCLRFKERTDERYFLRFVNKKGCWSSVGRSYWVEDVGQEVSLGSGCNDKKIIMHELMHAIGFWHEQSRPDRNKYVEVLWENIQEGEAHNFNKYSHGEIDTLQVPYDFDSIMHYGRTSFGKDGLETIRAIHDPGRELGRVIPAFTELDLREINALYNCRPGASFQIKRRRTRKFCVSECDTFIRLRQRNQRVNWPDMEKIRSLFVHHPRAACSPPIPLASALFFARLWTHVIPLLEYDGGQKNSFKNHMHIILFYYLPKIEKWTFFLYDFTLIGGFWVFFIFFHIGNSLMCNQ</sequence>
<dbReference type="PROSITE" id="PS51864">
    <property type="entry name" value="ASTACIN"/>
    <property type="match status" value="1"/>
</dbReference>
<dbReference type="PANTHER" id="PTHR10127:SF780">
    <property type="entry name" value="METALLOENDOPEPTIDASE"/>
    <property type="match status" value="1"/>
</dbReference>
<dbReference type="InterPro" id="IPR024079">
    <property type="entry name" value="MetalloPept_cat_dom_sf"/>
</dbReference>
<dbReference type="PhylomeDB" id="A7RVF7"/>
<evidence type="ECO:0000256" key="1">
    <source>
        <dbReference type="ARBA" id="ARBA00022670"/>
    </source>
</evidence>
<dbReference type="Pfam" id="PF01400">
    <property type="entry name" value="Astacin"/>
    <property type="match status" value="1"/>
</dbReference>
<accession>A7RVF7</accession>
<keyword evidence="2 6" id="KW-0479">Metal-binding</keyword>
<reference evidence="10 11" key="1">
    <citation type="journal article" date="2007" name="Science">
        <title>Sea anemone genome reveals ancestral eumetazoan gene repertoire and genomic organization.</title>
        <authorList>
            <person name="Putnam N.H."/>
            <person name="Srivastava M."/>
            <person name="Hellsten U."/>
            <person name="Dirks B."/>
            <person name="Chapman J."/>
            <person name="Salamov A."/>
            <person name="Terry A."/>
            <person name="Shapiro H."/>
            <person name="Lindquist E."/>
            <person name="Kapitonov V.V."/>
            <person name="Jurka J."/>
            <person name="Genikhovich G."/>
            <person name="Grigoriev I.V."/>
            <person name="Lucas S.M."/>
            <person name="Steele R.E."/>
            <person name="Finnerty J.R."/>
            <person name="Technau U."/>
            <person name="Martindale M.Q."/>
            <person name="Rokhsar D.S."/>
        </authorList>
    </citation>
    <scope>NUCLEOTIDE SEQUENCE [LARGE SCALE GENOMIC DNA]</scope>
    <source>
        <strain evidence="11">CH2 X CH6</strain>
    </source>
</reference>
<dbReference type="OMA" id="FARLWTH"/>
<comment type="cofactor">
    <cofactor evidence="6 7">
        <name>Zn(2+)</name>
        <dbReference type="ChEBI" id="CHEBI:29105"/>
    </cofactor>
    <text evidence="6 7">Binds 1 zinc ion per subunit.</text>
</comment>
<feature type="disulfide bond" evidence="6">
    <location>
        <begin position="77"/>
        <end position="232"/>
    </location>
</feature>
<dbReference type="EC" id="3.4.24.-" evidence="7"/>
<keyword evidence="5 6" id="KW-0482">Metalloprotease</keyword>
<keyword evidence="1 6" id="KW-0645">Protease</keyword>
<evidence type="ECO:0000256" key="8">
    <source>
        <dbReference type="SAM" id="Phobius"/>
    </source>
</evidence>
<feature type="transmembrane region" description="Helical" evidence="8">
    <location>
        <begin position="339"/>
        <end position="359"/>
    </location>
</feature>
<dbReference type="FunFam" id="3.40.390.10:FF:000123">
    <property type="entry name" value="Metalloendopeptidase"/>
    <property type="match status" value="1"/>
</dbReference>
<protein>
    <recommendedName>
        <fullName evidence="7">Metalloendopeptidase</fullName>
        <ecNumber evidence="7">3.4.24.-</ecNumber>
    </recommendedName>
</protein>
<evidence type="ECO:0000259" key="9">
    <source>
        <dbReference type="PROSITE" id="PS51864"/>
    </source>
</evidence>
<gene>
    <name evidence="10" type="ORF">NEMVEDRAFT_v1g202726</name>
</gene>
<evidence type="ECO:0000313" key="11">
    <source>
        <dbReference type="Proteomes" id="UP000001593"/>
    </source>
</evidence>
<dbReference type="SUPFAM" id="SSF55486">
    <property type="entry name" value="Metalloproteases ('zincins'), catalytic domain"/>
    <property type="match status" value="1"/>
</dbReference>
<evidence type="ECO:0000256" key="3">
    <source>
        <dbReference type="ARBA" id="ARBA00022801"/>
    </source>
</evidence>
<evidence type="ECO:0000313" key="10">
    <source>
        <dbReference type="EMBL" id="EDO44568.1"/>
    </source>
</evidence>
<keyword evidence="8" id="KW-0472">Membrane</keyword>
<dbReference type="Gene3D" id="3.40.390.10">
    <property type="entry name" value="Collagenase (Catalytic Domain)"/>
    <property type="match status" value="1"/>
</dbReference>
<dbReference type="InParanoid" id="A7RVF7"/>
<dbReference type="InterPro" id="IPR034035">
    <property type="entry name" value="Astacin-like_dom"/>
</dbReference>
<evidence type="ECO:0000256" key="7">
    <source>
        <dbReference type="RuleBase" id="RU361183"/>
    </source>
</evidence>
<dbReference type="PANTHER" id="PTHR10127">
    <property type="entry name" value="DISCOIDIN, CUB, EGF, LAMININ , AND ZINC METALLOPROTEASE DOMAIN CONTAINING"/>
    <property type="match status" value="1"/>
</dbReference>
<dbReference type="GO" id="GO:0005615">
    <property type="term" value="C:extracellular space"/>
    <property type="evidence" value="ECO:0000318"/>
    <property type="project" value="GO_Central"/>
</dbReference>